<protein>
    <submittedName>
        <fullName evidence="1">2008_t:CDS:1</fullName>
    </submittedName>
</protein>
<sequence>MFNLDLLLQHIKVFTYLSSKTTIIIWRKVNENIPINDFSRTIKGLEFLVDPILIRDIKIEF</sequence>
<organism evidence="1 2">
    <name type="scientific">Racocetra fulgida</name>
    <dbReference type="NCBI Taxonomy" id="60492"/>
    <lineage>
        <taxon>Eukaryota</taxon>
        <taxon>Fungi</taxon>
        <taxon>Fungi incertae sedis</taxon>
        <taxon>Mucoromycota</taxon>
        <taxon>Glomeromycotina</taxon>
        <taxon>Glomeromycetes</taxon>
        <taxon>Diversisporales</taxon>
        <taxon>Gigasporaceae</taxon>
        <taxon>Racocetra</taxon>
    </lineage>
</organism>
<evidence type="ECO:0000313" key="2">
    <source>
        <dbReference type="Proteomes" id="UP000789396"/>
    </source>
</evidence>
<reference evidence="1" key="1">
    <citation type="submission" date="2021-06" db="EMBL/GenBank/DDBJ databases">
        <authorList>
            <person name="Kallberg Y."/>
            <person name="Tangrot J."/>
            <person name="Rosling A."/>
        </authorList>
    </citation>
    <scope>NUCLEOTIDE SEQUENCE</scope>
    <source>
        <strain evidence="1">IN212</strain>
    </source>
</reference>
<accession>A0A9N9AM35</accession>
<comment type="caution">
    <text evidence="1">The sequence shown here is derived from an EMBL/GenBank/DDBJ whole genome shotgun (WGS) entry which is preliminary data.</text>
</comment>
<dbReference type="AlphaFoldDB" id="A0A9N9AM35"/>
<keyword evidence="2" id="KW-1185">Reference proteome</keyword>
<evidence type="ECO:0000313" key="1">
    <source>
        <dbReference type="EMBL" id="CAG8533839.1"/>
    </source>
</evidence>
<proteinExistence type="predicted"/>
<name>A0A9N9AM35_9GLOM</name>
<dbReference type="Proteomes" id="UP000789396">
    <property type="component" value="Unassembled WGS sequence"/>
</dbReference>
<gene>
    <name evidence="1" type="ORF">RFULGI_LOCUS3913</name>
</gene>
<dbReference type="EMBL" id="CAJVPZ010003666">
    <property type="protein sequence ID" value="CAG8533839.1"/>
    <property type="molecule type" value="Genomic_DNA"/>
</dbReference>